<reference evidence="1 2" key="1">
    <citation type="submission" date="2014-02" db="EMBL/GenBank/DDBJ databases">
        <title>Expanding our view of genomic diversity in Candidatus Accumulibacter clades.</title>
        <authorList>
            <person name="Skennerton C.T."/>
            <person name="Barr J.J."/>
            <person name="Slater F.R."/>
            <person name="Bond P.L."/>
            <person name="Tyson G.W."/>
        </authorList>
    </citation>
    <scope>NUCLEOTIDE SEQUENCE [LARGE SCALE GENOMIC DNA]</scope>
    <source>
        <strain evidence="2">BA-91</strain>
    </source>
</reference>
<evidence type="ECO:0000313" key="2">
    <source>
        <dbReference type="Proteomes" id="UP000020077"/>
    </source>
</evidence>
<proteinExistence type="predicted"/>
<comment type="caution">
    <text evidence="1">The sequence shown here is derived from an EMBL/GenBank/DDBJ whole genome shotgun (WGS) entry which is preliminary data.</text>
</comment>
<organism evidence="1 2">
    <name type="scientific">Candidatus Accumulibacter phosphatis</name>
    <dbReference type="NCBI Taxonomy" id="327160"/>
    <lineage>
        <taxon>Bacteria</taxon>
        <taxon>Pseudomonadati</taxon>
        <taxon>Pseudomonadota</taxon>
        <taxon>Betaproteobacteria</taxon>
        <taxon>Candidatus Accumulibacter</taxon>
    </lineage>
</organism>
<protein>
    <submittedName>
        <fullName evidence="1">Uncharacterized protein</fullName>
    </submittedName>
</protein>
<sequence length="132" mass="14081">MRLFEAVGAGLNRKAASDFRHRRQQWQTAAGLGDGFIGDADGTALDQIGTLRGIGCEMQVGVENLALAQHRALASLWLLDLDDHFGTGKDLRSAGRDERTGFLVDLVGGANAFAGAGFDGHLMAMGDHFPNR</sequence>
<dbReference type="AlphaFoldDB" id="A0A080LWJ7"/>
<dbReference type="Proteomes" id="UP000020077">
    <property type="component" value="Unassembled WGS sequence"/>
</dbReference>
<evidence type="ECO:0000313" key="1">
    <source>
        <dbReference type="EMBL" id="KFB72185.1"/>
    </source>
</evidence>
<accession>A0A080LWJ7</accession>
<name>A0A080LWJ7_9PROT</name>
<gene>
    <name evidence="1" type="ORF">AW09_002643</name>
</gene>
<dbReference type="EMBL" id="JDVG02000428">
    <property type="protein sequence ID" value="KFB72185.1"/>
    <property type="molecule type" value="Genomic_DNA"/>
</dbReference>